<organism evidence="2 3">
    <name type="scientific">Lupinus luteus</name>
    <name type="common">European yellow lupine</name>
    <dbReference type="NCBI Taxonomy" id="3873"/>
    <lineage>
        <taxon>Eukaryota</taxon>
        <taxon>Viridiplantae</taxon>
        <taxon>Streptophyta</taxon>
        <taxon>Embryophyta</taxon>
        <taxon>Tracheophyta</taxon>
        <taxon>Spermatophyta</taxon>
        <taxon>Magnoliopsida</taxon>
        <taxon>eudicotyledons</taxon>
        <taxon>Gunneridae</taxon>
        <taxon>Pentapetalae</taxon>
        <taxon>rosids</taxon>
        <taxon>fabids</taxon>
        <taxon>Fabales</taxon>
        <taxon>Fabaceae</taxon>
        <taxon>Papilionoideae</taxon>
        <taxon>50 kb inversion clade</taxon>
        <taxon>genistoids sensu lato</taxon>
        <taxon>core genistoids</taxon>
        <taxon>Genisteae</taxon>
        <taxon>Lupinus</taxon>
    </lineage>
</organism>
<feature type="region of interest" description="Disordered" evidence="1">
    <location>
        <begin position="266"/>
        <end position="286"/>
    </location>
</feature>
<evidence type="ECO:0000313" key="2">
    <source>
        <dbReference type="EMBL" id="CAL0317657.1"/>
    </source>
</evidence>
<dbReference type="Proteomes" id="UP001497480">
    <property type="component" value="Unassembled WGS sequence"/>
</dbReference>
<comment type="caution">
    <text evidence="2">The sequence shown here is derived from an EMBL/GenBank/DDBJ whole genome shotgun (WGS) entry which is preliminary data.</text>
</comment>
<dbReference type="PANTHER" id="PTHR33356:SF17">
    <property type="entry name" value="TPX2 CENTRAL DOMAIN-CONTAINING PROTEIN"/>
    <property type="match status" value="1"/>
</dbReference>
<evidence type="ECO:0000256" key="1">
    <source>
        <dbReference type="SAM" id="MobiDB-lite"/>
    </source>
</evidence>
<dbReference type="PANTHER" id="PTHR33356">
    <property type="entry name" value="TIP41-LIKE PROTEIN"/>
    <property type="match status" value="1"/>
</dbReference>
<feature type="region of interest" description="Disordered" evidence="1">
    <location>
        <begin position="105"/>
        <end position="129"/>
    </location>
</feature>
<dbReference type="AlphaFoldDB" id="A0AAV1X7U3"/>
<evidence type="ECO:0000313" key="3">
    <source>
        <dbReference type="Proteomes" id="UP001497480"/>
    </source>
</evidence>
<feature type="compositionally biased region" description="Low complexity" evidence="1">
    <location>
        <begin position="110"/>
        <end position="126"/>
    </location>
</feature>
<dbReference type="EMBL" id="CAXHTB010000013">
    <property type="protein sequence ID" value="CAL0317657.1"/>
    <property type="molecule type" value="Genomic_DNA"/>
</dbReference>
<protein>
    <submittedName>
        <fullName evidence="2">Uncharacterized protein</fullName>
    </submittedName>
</protein>
<name>A0AAV1X7U3_LUPLU</name>
<feature type="compositionally biased region" description="Polar residues" evidence="1">
    <location>
        <begin position="268"/>
        <end position="277"/>
    </location>
</feature>
<sequence>MPIKLILYTSVIETELVFPSEFPYEFDSFAFGYLISPQESVVCSTETASSDEEDFFAGLTRRLSQASLHETRLSQHTVPIHTSNKTEIQKKVRVITGSPESTLIGIEGWSGRSPGSSDSSPNTSSRVLSSNTTAFSNDAWDTIHAAKEEVATSKINGSNLYYHNRVHSGFPTHVAVENRIVPLLNNNNLNQASHLSYLQLKQEQINTSIQILKQQCGAVHEVETDPYLSSYHQQLEVQNKGREFGYESVKCTHPLPTWHPLQLKHKNQQVQPNSGSGSRPVLNGGSREKRVCAGTGVFLPRSYMALPETLKKSNSTPLNLNIDELNATTQQRFANPYDELLAKRNASLMQQKLCLQREDAASYEISLPHEWTY</sequence>
<accession>A0AAV1X7U3</accession>
<proteinExistence type="predicted"/>
<gene>
    <name evidence="2" type="ORF">LLUT_LOCUS18717</name>
</gene>
<keyword evidence="3" id="KW-1185">Reference proteome</keyword>
<reference evidence="2 3" key="1">
    <citation type="submission" date="2024-03" db="EMBL/GenBank/DDBJ databases">
        <authorList>
            <person name="Martinez-Hernandez J."/>
        </authorList>
    </citation>
    <scope>NUCLEOTIDE SEQUENCE [LARGE SCALE GENOMIC DNA]</scope>
</reference>